<comment type="caution">
    <text evidence="2">The sequence shown here is derived from an EMBL/GenBank/DDBJ whole genome shotgun (WGS) entry which is preliminary data.</text>
</comment>
<feature type="region of interest" description="Disordered" evidence="1">
    <location>
        <begin position="102"/>
        <end position="125"/>
    </location>
</feature>
<dbReference type="EMBL" id="JAFFHB010000007">
    <property type="protein sequence ID" value="KAK4664564.1"/>
    <property type="molecule type" value="Genomic_DNA"/>
</dbReference>
<keyword evidence="3" id="KW-1185">Reference proteome</keyword>
<gene>
    <name evidence="2" type="ORF">QC763_0087290</name>
</gene>
<reference evidence="2 3" key="1">
    <citation type="journal article" date="2023" name="bioRxiv">
        <title>High-quality genome assemblies of four members of thePodospora anserinaspecies complex.</title>
        <authorList>
            <person name="Ament-Velasquez S.L."/>
            <person name="Vogan A.A."/>
            <person name="Wallerman O."/>
            <person name="Hartmann F."/>
            <person name="Gautier V."/>
            <person name="Silar P."/>
            <person name="Giraud T."/>
            <person name="Johannesson H."/>
        </authorList>
    </citation>
    <scope>NUCLEOTIDE SEQUENCE [LARGE SCALE GENOMIC DNA]</scope>
    <source>
        <strain evidence="2 3">CBS 411.78</strain>
    </source>
</reference>
<evidence type="ECO:0000313" key="3">
    <source>
        <dbReference type="Proteomes" id="UP001326199"/>
    </source>
</evidence>
<evidence type="ECO:0000256" key="1">
    <source>
        <dbReference type="SAM" id="MobiDB-lite"/>
    </source>
</evidence>
<organism evidence="2 3">
    <name type="scientific">Podospora pseudopauciseta</name>
    <dbReference type="NCBI Taxonomy" id="2093780"/>
    <lineage>
        <taxon>Eukaryota</taxon>
        <taxon>Fungi</taxon>
        <taxon>Dikarya</taxon>
        <taxon>Ascomycota</taxon>
        <taxon>Pezizomycotina</taxon>
        <taxon>Sordariomycetes</taxon>
        <taxon>Sordariomycetidae</taxon>
        <taxon>Sordariales</taxon>
        <taxon>Podosporaceae</taxon>
        <taxon>Podospora</taxon>
    </lineage>
</organism>
<protein>
    <submittedName>
        <fullName evidence="2">Uncharacterized protein</fullName>
    </submittedName>
</protein>
<feature type="compositionally biased region" description="Basic and acidic residues" evidence="1">
    <location>
        <begin position="63"/>
        <end position="73"/>
    </location>
</feature>
<proteinExistence type="predicted"/>
<feature type="region of interest" description="Disordered" evidence="1">
    <location>
        <begin position="1"/>
        <end position="73"/>
    </location>
</feature>
<dbReference type="RefSeq" id="XP_062764530.1">
    <property type="nucleotide sequence ID" value="XM_062906210.1"/>
</dbReference>
<name>A0ABR0H975_9PEZI</name>
<evidence type="ECO:0000313" key="2">
    <source>
        <dbReference type="EMBL" id="KAK4664564.1"/>
    </source>
</evidence>
<accession>A0ABR0H975</accession>
<dbReference type="GeneID" id="87926403"/>
<feature type="compositionally biased region" description="Acidic residues" evidence="1">
    <location>
        <begin position="9"/>
        <end position="62"/>
    </location>
</feature>
<sequence>MRGVYYLYAEDDEKKDDVEEDEEGDDEPYEDSDSVSGEESDSDSGDDKDDDEFDEDGETDEETHDRHPRDQLYEEHTRAICEAESNRTCWCLPGHILLHPNLVNSDAGHEDTSDDEPLIITPSSSTDSLAIDSAVQPSNQNQLVPAEASIS</sequence>
<dbReference type="Proteomes" id="UP001326199">
    <property type="component" value="Unassembled WGS sequence"/>
</dbReference>